<keyword evidence="1" id="KW-0614">Plasmid</keyword>
<gene>
    <name evidence="1" type="ORF">PDMSB3_0071</name>
</gene>
<organism evidence="1 2">
    <name type="scientific">Paraburkholderia dioscoreae</name>
    <dbReference type="NCBI Taxonomy" id="2604047"/>
    <lineage>
        <taxon>Bacteria</taxon>
        <taxon>Pseudomonadati</taxon>
        <taxon>Pseudomonadota</taxon>
        <taxon>Betaproteobacteria</taxon>
        <taxon>Burkholderiales</taxon>
        <taxon>Burkholderiaceae</taxon>
        <taxon>Paraburkholderia</taxon>
    </lineage>
</organism>
<dbReference type="KEGG" id="pdio:PDMSB3_0071.2"/>
<evidence type="ECO:0000313" key="1">
    <source>
        <dbReference type="EMBL" id="VVD30907.1"/>
    </source>
</evidence>
<dbReference type="RefSeq" id="WP_165189848.1">
    <property type="nucleotide sequence ID" value="NZ_LR699555.1"/>
</dbReference>
<proteinExistence type="predicted"/>
<accession>A0A5Q4ZHQ2</accession>
<dbReference type="AlphaFoldDB" id="A0A5Q4ZHQ2"/>
<keyword evidence="2" id="KW-1185">Reference proteome</keyword>
<reference evidence="1 2" key="1">
    <citation type="submission" date="2019-08" db="EMBL/GenBank/DDBJ databases">
        <authorList>
            <person name="Herpell B J."/>
        </authorList>
    </citation>
    <scope>NUCLEOTIDE SEQUENCE [LARGE SCALE GENOMIC DNA]</scope>
    <source>
        <strain evidence="2">Msb3</strain>
        <plasmid evidence="1 2">pI</plasmid>
    </source>
</reference>
<evidence type="ECO:0000313" key="2">
    <source>
        <dbReference type="Proteomes" id="UP000325811"/>
    </source>
</evidence>
<name>A0A5Q4ZHQ2_9BURK</name>
<sequence>MEGLESFGLPETFPADLMPATGAQFIKDCIKGMDRTTLTRIARERGFMPTWKRLTHLGPGVYGFSLTIDRMGVPLMVRMSEAAPEQRLDVRTPEQQSLF</sequence>
<protein>
    <submittedName>
        <fullName evidence="1">Uncharacterized protein</fullName>
    </submittedName>
</protein>
<dbReference type="EMBL" id="LR699555">
    <property type="protein sequence ID" value="VVD30907.1"/>
    <property type="molecule type" value="Genomic_DNA"/>
</dbReference>
<dbReference type="Proteomes" id="UP000325811">
    <property type="component" value="Plasmid pI"/>
</dbReference>
<geneLocation type="plasmid" evidence="1 2">
    <name>pI</name>
</geneLocation>